<dbReference type="OrthoDB" id="9783240at2"/>
<evidence type="ECO:0000313" key="5">
    <source>
        <dbReference type="Proteomes" id="UP000214689"/>
    </source>
</evidence>
<comment type="similarity">
    <text evidence="1">Belongs to the leucine-binding protein family.</text>
</comment>
<dbReference type="EMBL" id="CP016199">
    <property type="protein sequence ID" value="ASS37755.1"/>
    <property type="molecule type" value="Genomic_DNA"/>
</dbReference>
<keyword evidence="5" id="KW-1185">Reference proteome</keyword>
<dbReference type="AlphaFoldDB" id="A0A223AS49"/>
<name>A0A223AS49_9FIRM</name>
<dbReference type="InterPro" id="IPR051010">
    <property type="entry name" value="BCAA_transport"/>
</dbReference>
<dbReference type="InterPro" id="IPR028081">
    <property type="entry name" value="Leu-bd"/>
</dbReference>
<dbReference type="RefSeq" id="WP_094233984.1">
    <property type="nucleotide sequence ID" value="NZ_CP016199.1"/>
</dbReference>
<evidence type="ECO:0000256" key="2">
    <source>
        <dbReference type="ARBA" id="ARBA00022729"/>
    </source>
</evidence>
<evidence type="ECO:0000259" key="3">
    <source>
        <dbReference type="Pfam" id="PF13458"/>
    </source>
</evidence>
<protein>
    <recommendedName>
        <fullName evidence="3">Leucine-binding protein domain-containing protein</fullName>
    </recommendedName>
</protein>
<dbReference type="InterPro" id="IPR028082">
    <property type="entry name" value="Peripla_BP_I"/>
</dbReference>
<evidence type="ECO:0000256" key="1">
    <source>
        <dbReference type="ARBA" id="ARBA00010062"/>
    </source>
</evidence>
<sequence>MKNKKKLKAVSIVLMLVMLVGVLSGCTTFDNFKKTFIDKQVVGEENTIIIGIYEPSSGEFKEQGGEEIRGVELANSIYGNVNGIKIKLVRVDNQSDINSAKGAIQNLIKMKPAVIIGSAGEANSMVASPYIEAAKIPTITPSAVNPLITENNNYYFRASITESQRGVGLAEYVYSVLGSRKIAIVSMKNDSANTAMLRGFSSKVHELEQGSASDSSSNATSIVYKKSVDVDFEGFGKLIKNIKESGADVVMLPFGAEKSDKLFATIEKKNLEDKITFVGSSYWNTEEFAYMMKKHPRIKVVFPSDSVFSGGKTTTKSVTAETQRFLIEYANKYGNDSEPTSNAALGYDSYLLAINAINRANSKKPEDIRKALTELTGVRGATGVFTFDKDGNPVKSVNLSTIKSGKVISLYVTNEATTAETMEKIK</sequence>
<dbReference type="SUPFAM" id="SSF53822">
    <property type="entry name" value="Periplasmic binding protein-like I"/>
    <property type="match status" value="1"/>
</dbReference>
<organism evidence="4 5">
    <name type="scientific">Mogibacterium pumilum</name>
    <dbReference type="NCBI Taxonomy" id="86332"/>
    <lineage>
        <taxon>Bacteria</taxon>
        <taxon>Bacillati</taxon>
        <taxon>Bacillota</taxon>
        <taxon>Clostridia</taxon>
        <taxon>Peptostreptococcales</taxon>
        <taxon>Anaerovoracaceae</taxon>
        <taxon>Mogibacterium</taxon>
    </lineage>
</organism>
<dbReference type="PROSITE" id="PS51257">
    <property type="entry name" value="PROKAR_LIPOPROTEIN"/>
    <property type="match status" value="1"/>
</dbReference>
<evidence type="ECO:0000313" key="4">
    <source>
        <dbReference type="EMBL" id="ASS37755.1"/>
    </source>
</evidence>
<reference evidence="5" key="1">
    <citation type="submission" date="2016-05" db="EMBL/GenBank/DDBJ databases">
        <authorList>
            <person name="Holder M.E."/>
            <person name="Ajami N.J."/>
            <person name="Petrosino J.F."/>
        </authorList>
    </citation>
    <scope>NUCLEOTIDE SEQUENCE [LARGE SCALE GENOMIC DNA]</scope>
    <source>
        <strain evidence="5">ATCC 700696</strain>
    </source>
</reference>
<dbReference type="Proteomes" id="UP000214689">
    <property type="component" value="Chromosome"/>
</dbReference>
<proteinExistence type="inferred from homology"/>
<gene>
    <name evidence="4" type="ORF">AXF17_04340</name>
</gene>
<dbReference type="PANTHER" id="PTHR30483">
    <property type="entry name" value="LEUCINE-SPECIFIC-BINDING PROTEIN"/>
    <property type="match status" value="1"/>
</dbReference>
<dbReference type="Gene3D" id="3.40.50.2300">
    <property type="match status" value="2"/>
</dbReference>
<dbReference type="PANTHER" id="PTHR30483:SF6">
    <property type="entry name" value="PERIPLASMIC BINDING PROTEIN OF ABC TRANSPORTER FOR NATURAL AMINO ACIDS"/>
    <property type="match status" value="1"/>
</dbReference>
<accession>A0A223AS49</accession>
<dbReference type="Pfam" id="PF13458">
    <property type="entry name" value="Peripla_BP_6"/>
    <property type="match status" value="1"/>
</dbReference>
<feature type="domain" description="Leucine-binding protein" evidence="3">
    <location>
        <begin position="47"/>
        <end position="405"/>
    </location>
</feature>
<keyword evidence="2" id="KW-0732">Signal</keyword>